<reference evidence="2 3" key="1">
    <citation type="submission" date="2019-04" db="EMBL/GenBank/DDBJ databases">
        <authorList>
            <person name="Van Vliet M D."/>
        </authorList>
    </citation>
    <scope>NUCLEOTIDE SEQUENCE [LARGE SCALE GENOMIC DNA]</scope>
    <source>
        <strain evidence="2 3">F21</strain>
    </source>
</reference>
<feature type="region of interest" description="Disordered" evidence="1">
    <location>
        <begin position="149"/>
        <end position="180"/>
    </location>
</feature>
<organism evidence="2 3">
    <name type="scientific">Pontiella sulfatireligans</name>
    <dbReference type="NCBI Taxonomy" id="2750658"/>
    <lineage>
        <taxon>Bacteria</taxon>
        <taxon>Pseudomonadati</taxon>
        <taxon>Kiritimatiellota</taxon>
        <taxon>Kiritimatiellia</taxon>
        <taxon>Kiritimatiellales</taxon>
        <taxon>Pontiellaceae</taxon>
        <taxon>Pontiella</taxon>
    </lineage>
</organism>
<evidence type="ECO:0000313" key="2">
    <source>
        <dbReference type="EMBL" id="VGO23459.1"/>
    </source>
</evidence>
<evidence type="ECO:0000256" key="1">
    <source>
        <dbReference type="SAM" id="MobiDB-lite"/>
    </source>
</evidence>
<dbReference type="Pfam" id="PF06897">
    <property type="entry name" value="DUF1269"/>
    <property type="match status" value="1"/>
</dbReference>
<gene>
    <name evidence="2" type="ORF">SCARR_05566</name>
</gene>
<dbReference type="InterPro" id="IPR009200">
    <property type="entry name" value="DUF1269_membrane"/>
</dbReference>
<evidence type="ECO:0000313" key="3">
    <source>
        <dbReference type="Proteomes" id="UP000346198"/>
    </source>
</evidence>
<dbReference type="AlphaFoldDB" id="A0A6C2UTG7"/>
<accession>A0A6C2UTG7</accession>
<dbReference type="EMBL" id="CAAHFH010000004">
    <property type="protein sequence ID" value="VGO23459.1"/>
    <property type="molecule type" value="Genomic_DNA"/>
</dbReference>
<sequence>MNELIVAGYPSPHAALLAESTLSRLQTELSISFSDVAVLSRLAEDQTTIRESIRLNKKNGGDRGFWKRFAGLLFPSQDETVELNSIQAMLNSIGIDETAQKRIEEALPMGSTGVLVLTSDRSGERVEGMLSGFQGTVLRIRLLDEDPRLKLQESPSRKSTRTRFAAESSADRQGHRSNHG</sequence>
<name>A0A6C2UTG7_9BACT</name>
<dbReference type="Proteomes" id="UP000346198">
    <property type="component" value="Unassembled WGS sequence"/>
</dbReference>
<keyword evidence="3" id="KW-1185">Reference proteome</keyword>
<protein>
    <submittedName>
        <fullName evidence="2">Uncharacterized protein</fullName>
    </submittedName>
</protein>
<dbReference type="RefSeq" id="WP_136065855.1">
    <property type="nucleotide sequence ID" value="NZ_CAAHFH010000004.1"/>
</dbReference>
<proteinExistence type="predicted"/>